<feature type="non-terminal residue" evidence="2">
    <location>
        <position position="108"/>
    </location>
</feature>
<dbReference type="AlphaFoldDB" id="A0A1B6MHE9"/>
<proteinExistence type="predicted"/>
<organism evidence="2">
    <name type="scientific">Graphocephala atropunctata</name>
    <dbReference type="NCBI Taxonomy" id="36148"/>
    <lineage>
        <taxon>Eukaryota</taxon>
        <taxon>Metazoa</taxon>
        <taxon>Ecdysozoa</taxon>
        <taxon>Arthropoda</taxon>
        <taxon>Hexapoda</taxon>
        <taxon>Insecta</taxon>
        <taxon>Pterygota</taxon>
        <taxon>Neoptera</taxon>
        <taxon>Paraneoptera</taxon>
        <taxon>Hemiptera</taxon>
        <taxon>Auchenorrhyncha</taxon>
        <taxon>Membracoidea</taxon>
        <taxon>Cicadellidae</taxon>
        <taxon>Cicadellinae</taxon>
        <taxon>Cicadellini</taxon>
        <taxon>Graphocephala</taxon>
    </lineage>
</organism>
<evidence type="ECO:0000313" key="2">
    <source>
        <dbReference type="EMBL" id="JAT35346.1"/>
    </source>
</evidence>
<dbReference type="EMBL" id="GEBQ01004631">
    <property type="protein sequence ID" value="JAT35346.1"/>
    <property type="molecule type" value="Transcribed_RNA"/>
</dbReference>
<feature type="region of interest" description="Disordered" evidence="1">
    <location>
        <begin position="1"/>
        <end position="25"/>
    </location>
</feature>
<accession>A0A1B6MHE9</accession>
<feature type="compositionally biased region" description="Polar residues" evidence="1">
    <location>
        <begin position="9"/>
        <end position="25"/>
    </location>
</feature>
<protein>
    <submittedName>
        <fullName evidence="2">Uncharacterized protein</fullName>
    </submittedName>
</protein>
<feature type="non-terminal residue" evidence="2">
    <location>
        <position position="1"/>
    </location>
</feature>
<sequence length="108" mass="11796">SPQPKRNKTLNTCSKTKANDSVGNNVNDPFKVHDISDHTLQDLCEATNHVVDHFEVNEISGGYLNCSCYQITNANSSMSCKNQNTTSINNVNCSVKIENNSKCIADCG</sequence>
<name>A0A1B6MHE9_9HEMI</name>
<gene>
    <name evidence="2" type="ORF">g.4638</name>
</gene>
<evidence type="ECO:0000256" key="1">
    <source>
        <dbReference type="SAM" id="MobiDB-lite"/>
    </source>
</evidence>
<reference evidence="2" key="1">
    <citation type="submission" date="2015-11" db="EMBL/GenBank/DDBJ databases">
        <title>De novo transcriptome assembly of four potential Pierce s Disease insect vectors from Arizona vineyards.</title>
        <authorList>
            <person name="Tassone E.E."/>
        </authorList>
    </citation>
    <scope>NUCLEOTIDE SEQUENCE</scope>
</reference>